<sequence length="307" mass="31855">MTALQISSIIAARVAGAGRSCGCVALCTSPLKSRRARAVTDPVGDPLYVLCLGAPTNVANALLIAPEIAANIVVVWDASSSLTDGRVVLGGLNLNSDLVATRGEGPVSDALWERYATNPDYFSFGTSKWNQPGTTRMMWDTFLRDPAVRAGADVWGTYPGDPAGHLGEYTCEQLSEDGRTCDDALFLTAGERVPTHAPTPGAGGRADAGAWALGETGAGRSVVEMTYQGGLASRSNPNRDLLVKLNLAGLGFLRVSSTNQSGAVSPARGGLPPEVGAEKLLSALDLLLNGGHVGRAGDNIRRVGDLI</sequence>
<dbReference type="HOGENOM" id="CLU_907434_0_0_1"/>
<protein>
    <recommendedName>
        <fullName evidence="3">Inosine/uridine-preferring nucleoside hydrolase domain-containing protein</fullName>
    </recommendedName>
</protein>
<dbReference type="EnsemblProtists" id="EOD28087">
    <property type="protein sequence ID" value="EOD28087"/>
    <property type="gene ID" value="EMIHUDRAFT_235154"/>
</dbReference>
<reference evidence="1" key="2">
    <citation type="submission" date="2024-10" db="UniProtKB">
        <authorList>
            <consortium name="EnsemblProtists"/>
        </authorList>
    </citation>
    <scope>IDENTIFICATION</scope>
</reference>
<proteinExistence type="predicted"/>
<reference evidence="2" key="1">
    <citation type="journal article" date="2013" name="Nature">
        <title>Pan genome of the phytoplankton Emiliania underpins its global distribution.</title>
        <authorList>
            <person name="Read B.A."/>
            <person name="Kegel J."/>
            <person name="Klute M.J."/>
            <person name="Kuo A."/>
            <person name="Lefebvre S.C."/>
            <person name="Maumus F."/>
            <person name="Mayer C."/>
            <person name="Miller J."/>
            <person name="Monier A."/>
            <person name="Salamov A."/>
            <person name="Young J."/>
            <person name="Aguilar M."/>
            <person name="Claverie J.M."/>
            <person name="Frickenhaus S."/>
            <person name="Gonzalez K."/>
            <person name="Herman E.K."/>
            <person name="Lin Y.C."/>
            <person name="Napier J."/>
            <person name="Ogata H."/>
            <person name="Sarno A.F."/>
            <person name="Shmutz J."/>
            <person name="Schroeder D."/>
            <person name="de Vargas C."/>
            <person name="Verret F."/>
            <person name="von Dassow P."/>
            <person name="Valentin K."/>
            <person name="Van de Peer Y."/>
            <person name="Wheeler G."/>
            <person name="Dacks J.B."/>
            <person name="Delwiche C.F."/>
            <person name="Dyhrman S.T."/>
            <person name="Glockner G."/>
            <person name="John U."/>
            <person name="Richards T."/>
            <person name="Worden A.Z."/>
            <person name="Zhang X."/>
            <person name="Grigoriev I.V."/>
            <person name="Allen A.E."/>
            <person name="Bidle K."/>
            <person name="Borodovsky M."/>
            <person name="Bowler C."/>
            <person name="Brownlee C."/>
            <person name="Cock J.M."/>
            <person name="Elias M."/>
            <person name="Gladyshev V.N."/>
            <person name="Groth M."/>
            <person name="Guda C."/>
            <person name="Hadaegh A."/>
            <person name="Iglesias-Rodriguez M.D."/>
            <person name="Jenkins J."/>
            <person name="Jones B.M."/>
            <person name="Lawson T."/>
            <person name="Leese F."/>
            <person name="Lindquist E."/>
            <person name="Lobanov A."/>
            <person name="Lomsadze A."/>
            <person name="Malik S.B."/>
            <person name="Marsh M.E."/>
            <person name="Mackinder L."/>
            <person name="Mock T."/>
            <person name="Mueller-Roeber B."/>
            <person name="Pagarete A."/>
            <person name="Parker M."/>
            <person name="Probert I."/>
            <person name="Quesneville H."/>
            <person name="Raines C."/>
            <person name="Rensing S.A."/>
            <person name="Riano-Pachon D.M."/>
            <person name="Richier S."/>
            <person name="Rokitta S."/>
            <person name="Shiraiwa Y."/>
            <person name="Soanes D.M."/>
            <person name="van der Giezen M."/>
            <person name="Wahlund T.M."/>
            <person name="Williams B."/>
            <person name="Wilson W."/>
            <person name="Wolfe G."/>
            <person name="Wurch L.L."/>
        </authorList>
    </citation>
    <scope>NUCLEOTIDE SEQUENCE</scope>
</reference>
<dbReference type="KEGG" id="ehx:EMIHUDRAFT_235154"/>
<accession>A0A0D3JX52</accession>
<name>A0A0D3JX52_EMIH1</name>
<dbReference type="Proteomes" id="UP000013827">
    <property type="component" value="Unassembled WGS sequence"/>
</dbReference>
<dbReference type="PaxDb" id="2903-EOD28087"/>
<dbReference type="GeneID" id="17273626"/>
<dbReference type="AlphaFoldDB" id="A0A0D3JX52"/>
<organism evidence="1 2">
    <name type="scientific">Emiliania huxleyi (strain CCMP1516)</name>
    <dbReference type="NCBI Taxonomy" id="280463"/>
    <lineage>
        <taxon>Eukaryota</taxon>
        <taxon>Haptista</taxon>
        <taxon>Haptophyta</taxon>
        <taxon>Prymnesiophyceae</taxon>
        <taxon>Isochrysidales</taxon>
        <taxon>Noelaerhabdaceae</taxon>
        <taxon>Emiliania</taxon>
    </lineage>
</organism>
<evidence type="ECO:0000313" key="2">
    <source>
        <dbReference type="Proteomes" id="UP000013827"/>
    </source>
</evidence>
<dbReference type="RefSeq" id="XP_005780516.1">
    <property type="nucleotide sequence ID" value="XM_005780459.1"/>
</dbReference>
<evidence type="ECO:0008006" key="3">
    <source>
        <dbReference type="Google" id="ProtNLM"/>
    </source>
</evidence>
<evidence type="ECO:0000313" key="1">
    <source>
        <dbReference type="EnsemblProtists" id="EOD28087"/>
    </source>
</evidence>
<keyword evidence="2" id="KW-1185">Reference proteome</keyword>